<evidence type="ECO:0000313" key="1">
    <source>
        <dbReference type="EMBL" id="GAP65753.1"/>
    </source>
</evidence>
<gene>
    <name evidence="1" type="ORF">MBSD_n1044</name>
</gene>
<proteinExistence type="predicted"/>
<dbReference type="RefSeq" id="WP_062535805.1">
    <property type="nucleotide sequence ID" value="NZ_DF970174.1"/>
</dbReference>
<dbReference type="EMBL" id="DF970174">
    <property type="protein sequence ID" value="GAP65753.1"/>
    <property type="molecule type" value="Genomic_DNA"/>
</dbReference>
<sequence length="64" mass="7217">MNASAAINPDPQFLRHDLIVEMARVEMAIEDIRGNRPVAEQGVLLPALEQRRTRIREALSRLPA</sequence>
<accession>A0A0K8QLL4</accession>
<evidence type="ECO:0000313" key="2">
    <source>
        <dbReference type="Proteomes" id="UP000253740"/>
    </source>
</evidence>
<name>A0A0K8QLL4_9GAMM</name>
<organism evidence="1">
    <name type="scientific">Mizugakiibacter sediminis</name>
    <dbReference type="NCBI Taxonomy" id="1475481"/>
    <lineage>
        <taxon>Bacteria</taxon>
        <taxon>Pseudomonadati</taxon>
        <taxon>Pseudomonadota</taxon>
        <taxon>Gammaproteobacteria</taxon>
        <taxon>Lysobacterales</taxon>
        <taxon>Rhodanobacteraceae</taxon>
        <taxon>Mizugakiibacter</taxon>
    </lineage>
</organism>
<dbReference type="Proteomes" id="UP000253740">
    <property type="component" value="Unassembled WGS sequence"/>
</dbReference>
<reference evidence="1" key="1">
    <citation type="submission" date="2015-08" db="EMBL/GenBank/DDBJ databases">
        <title>Complete DNA Sequence of Pseudomonas syringae pv. actinidiae, the Causal Agent of Kiwifruit Canker Disease.</title>
        <authorList>
            <person name="Rikkerink E.H.A."/>
            <person name="Fineran P.C."/>
        </authorList>
    </citation>
    <scope>NUCLEOTIDE SEQUENCE</scope>
    <source>
        <strain evidence="1">SkMP5</strain>
    </source>
</reference>
<dbReference type="AlphaFoldDB" id="A0A0K8QLL4"/>
<keyword evidence="2" id="KW-1185">Reference proteome</keyword>
<dbReference type="OrthoDB" id="5958150at2"/>
<protein>
    <submittedName>
        <fullName evidence="1">Uncharacterized protein</fullName>
    </submittedName>
</protein>